<dbReference type="Proteomes" id="UP000054324">
    <property type="component" value="Unassembled WGS sequence"/>
</dbReference>
<accession>A0A075AB15</accession>
<keyword evidence="3" id="KW-1185">Reference proteome</keyword>
<proteinExistence type="predicted"/>
<dbReference type="PROSITE" id="PS01009">
    <property type="entry name" value="CRISP_1"/>
    <property type="match status" value="1"/>
</dbReference>
<dbReference type="Gene3D" id="3.40.33.10">
    <property type="entry name" value="CAP"/>
    <property type="match status" value="1"/>
</dbReference>
<dbReference type="InterPro" id="IPR035940">
    <property type="entry name" value="CAP_sf"/>
</dbReference>
<sequence>MYDRRLNEDAINAHNEYRKVHGCPALTLDNKLAEGAQKYAERLAQLRKLIHSDSKEYGENLATSISSQKATLTGSDASKMWYDEIKLHDFRGEFNEKSGHFTQLIWKSTVKAGFGVASTKDGHQVFVVGRYMPPGNMLGEFFKNVPPVLTAGAAQFNPKHILPTRPRPKIIMHGNFRRKRERHTAPSIAIV</sequence>
<reference evidence="2 3" key="1">
    <citation type="submission" date="2013-11" db="EMBL/GenBank/DDBJ databases">
        <title>Opisthorchis viverrini - life in the bile duct.</title>
        <authorList>
            <person name="Young N.D."/>
            <person name="Nagarajan N."/>
            <person name="Lin S.J."/>
            <person name="Korhonen P.K."/>
            <person name="Jex A.R."/>
            <person name="Hall R.S."/>
            <person name="Safavi-Hemami H."/>
            <person name="Kaewkong W."/>
            <person name="Bertrand D."/>
            <person name="Gao S."/>
            <person name="Seet Q."/>
            <person name="Wongkham S."/>
            <person name="Teh B.T."/>
            <person name="Wongkham C."/>
            <person name="Intapan P.M."/>
            <person name="Maleewong W."/>
            <person name="Yang X."/>
            <person name="Hu M."/>
            <person name="Wang Z."/>
            <person name="Hofmann A."/>
            <person name="Sternberg P.W."/>
            <person name="Tan P."/>
            <person name="Wang J."/>
            <person name="Gasser R.B."/>
        </authorList>
    </citation>
    <scope>NUCLEOTIDE SEQUENCE [LARGE SCALE GENOMIC DNA]</scope>
</reference>
<dbReference type="InterPro" id="IPR034113">
    <property type="entry name" value="SCP_GAPR1-like"/>
</dbReference>
<evidence type="ECO:0000313" key="2">
    <source>
        <dbReference type="EMBL" id="KER33010.1"/>
    </source>
</evidence>
<protein>
    <recommendedName>
        <fullName evidence="1">SCP domain-containing protein</fullName>
    </recommendedName>
</protein>
<dbReference type="GeneID" id="20326884"/>
<dbReference type="CTD" id="20326884"/>
<name>A0A075AB15_OPIVI</name>
<dbReference type="OrthoDB" id="337038at2759"/>
<dbReference type="FunFam" id="3.40.33.10:FF:000002">
    <property type="entry name" value="Golgi-associated plant pathogenesis-related protein 1"/>
    <property type="match status" value="1"/>
</dbReference>
<dbReference type="RefSeq" id="XP_009163330.1">
    <property type="nucleotide sequence ID" value="XM_009165066.1"/>
</dbReference>
<feature type="domain" description="SCP" evidence="1">
    <location>
        <begin position="5"/>
        <end position="139"/>
    </location>
</feature>
<dbReference type="STRING" id="6198.A0A075AB15"/>
<organism evidence="2 3">
    <name type="scientific">Opisthorchis viverrini</name>
    <name type="common">Southeast Asian liver fluke</name>
    <dbReference type="NCBI Taxonomy" id="6198"/>
    <lineage>
        <taxon>Eukaryota</taxon>
        <taxon>Metazoa</taxon>
        <taxon>Spiralia</taxon>
        <taxon>Lophotrochozoa</taxon>
        <taxon>Platyhelminthes</taxon>
        <taxon>Trematoda</taxon>
        <taxon>Digenea</taxon>
        <taxon>Opisthorchiida</taxon>
        <taxon>Opisthorchiata</taxon>
        <taxon>Opisthorchiidae</taxon>
        <taxon>Opisthorchis</taxon>
    </lineage>
</organism>
<dbReference type="KEGG" id="ovi:T265_12716"/>
<dbReference type="PRINTS" id="PR00837">
    <property type="entry name" value="V5TPXLIKE"/>
</dbReference>
<dbReference type="CDD" id="cd05382">
    <property type="entry name" value="CAP_GAPR1-like"/>
    <property type="match status" value="1"/>
</dbReference>
<dbReference type="PANTHER" id="PTHR10334">
    <property type="entry name" value="CYSTEINE-RICH SECRETORY PROTEIN-RELATED"/>
    <property type="match status" value="1"/>
</dbReference>
<dbReference type="SUPFAM" id="SSF55797">
    <property type="entry name" value="PR-1-like"/>
    <property type="match status" value="1"/>
</dbReference>
<dbReference type="GO" id="GO:0005576">
    <property type="term" value="C:extracellular region"/>
    <property type="evidence" value="ECO:0007669"/>
    <property type="project" value="InterPro"/>
</dbReference>
<evidence type="ECO:0000313" key="3">
    <source>
        <dbReference type="Proteomes" id="UP000054324"/>
    </source>
</evidence>
<dbReference type="InterPro" id="IPR001283">
    <property type="entry name" value="CRISP-related"/>
</dbReference>
<dbReference type="AlphaFoldDB" id="A0A075AB15"/>
<dbReference type="SMART" id="SM00198">
    <property type="entry name" value="SCP"/>
    <property type="match status" value="1"/>
</dbReference>
<dbReference type="EMBL" id="KL596629">
    <property type="protein sequence ID" value="KER33010.1"/>
    <property type="molecule type" value="Genomic_DNA"/>
</dbReference>
<dbReference type="InterPro" id="IPR014044">
    <property type="entry name" value="CAP_dom"/>
</dbReference>
<evidence type="ECO:0000259" key="1">
    <source>
        <dbReference type="SMART" id="SM00198"/>
    </source>
</evidence>
<dbReference type="Pfam" id="PF00188">
    <property type="entry name" value="CAP"/>
    <property type="match status" value="1"/>
</dbReference>
<dbReference type="InterPro" id="IPR018244">
    <property type="entry name" value="Allrgn_V5/Tpx1_CS"/>
</dbReference>
<gene>
    <name evidence="2" type="ORF">T265_12716</name>
</gene>